<dbReference type="CDD" id="cd02440">
    <property type="entry name" value="AdoMet_MTases"/>
    <property type="match status" value="1"/>
</dbReference>
<dbReference type="InterPro" id="IPR029063">
    <property type="entry name" value="SAM-dependent_MTases_sf"/>
</dbReference>
<dbReference type="SUPFAM" id="SSF53335">
    <property type="entry name" value="S-adenosyl-L-methionine-dependent methyltransferases"/>
    <property type="match status" value="1"/>
</dbReference>
<dbReference type="InterPro" id="IPR007536">
    <property type="entry name" value="16SrRNA_methylTrfase_J"/>
</dbReference>
<proteinExistence type="predicted"/>
<dbReference type="PANTHER" id="PTHR36112:SF1">
    <property type="entry name" value="RIBOSOMAL RNA SMALL SUBUNIT METHYLTRANSFERASE J"/>
    <property type="match status" value="1"/>
</dbReference>
<dbReference type="AlphaFoldDB" id="A0A378T743"/>
<dbReference type="EMBL" id="UGQU01000001">
    <property type="protein sequence ID" value="STZ55957.1"/>
    <property type="molecule type" value="Genomic_DNA"/>
</dbReference>
<evidence type="ECO:0000313" key="1">
    <source>
        <dbReference type="EMBL" id="STZ55957.1"/>
    </source>
</evidence>
<sequence length="282" mass="31373">MQFALYLNDKLKGNILNINIIGTEQDKALFDTLDVINKTHNLSLKLSFHALSKLSDKFISSFANDNINTPLIAIIKNTPTLIKIDNNAIIKSSLNWQALTKRIVTAGRKSELILQASKLTSDMSVIDGTAGFGQDGLILASTGANVIMIEQHPIVAMLLLFEHQMMNANPNWQKLLSRITIYHGNFLNTDFMATLPKADMIYLDPMFPSDSYSAKVGKTMQVLHDLANPPSDDDEKRFLDSAHAQLKDNGKIIIKRPLSAPHLANKTPLQSVANDAIRFDRY</sequence>
<dbReference type="GO" id="GO:0008990">
    <property type="term" value="F:rRNA (guanine-N2-)-methyltransferase activity"/>
    <property type="evidence" value="ECO:0007669"/>
    <property type="project" value="InterPro"/>
</dbReference>
<gene>
    <name evidence="1" type="primary">rsmJ</name>
    <name evidence="1" type="ORF">NCTC10359_00557</name>
</gene>
<dbReference type="EC" id="2.1.1.-" evidence="1"/>
<accession>A0A378T743</accession>
<keyword evidence="1" id="KW-0489">Methyltransferase</keyword>
<dbReference type="PANTHER" id="PTHR36112">
    <property type="entry name" value="RIBOSOMAL RNA SMALL SUBUNIT METHYLTRANSFERASE J"/>
    <property type="match status" value="1"/>
</dbReference>
<organism evidence="1 2">
    <name type="scientific">Moraxella lacunata</name>
    <dbReference type="NCBI Taxonomy" id="477"/>
    <lineage>
        <taxon>Bacteria</taxon>
        <taxon>Pseudomonadati</taxon>
        <taxon>Pseudomonadota</taxon>
        <taxon>Gammaproteobacteria</taxon>
        <taxon>Moraxellales</taxon>
        <taxon>Moraxellaceae</taxon>
        <taxon>Moraxella</taxon>
    </lineage>
</organism>
<keyword evidence="1" id="KW-0808">Transferase</keyword>
<name>A0A378T743_MORLA</name>
<dbReference type="Gene3D" id="3.40.50.150">
    <property type="entry name" value="Vaccinia Virus protein VP39"/>
    <property type="match status" value="1"/>
</dbReference>
<protein>
    <submittedName>
        <fullName evidence="1">Ribosomal RNA small subunit methyltransferase J</fullName>
        <ecNumber evidence="1">2.1.1.-</ecNumber>
    </submittedName>
</protein>
<reference evidence="1 2" key="1">
    <citation type="submission" date="2018-06" db="EMBL/GenBank/DDBJ databases">
        <authorList>
            <consortium name="Pathogen Informatics"/>
            <person name="Doyle S."/>
        </authorList>
    </citation>
    <scope>NUCLEOTIDE SEQUENCE [LARGE SCALE GENOMIC DNA]</scope>
    <source>
        <strain evidence="1 2">NCTC10359</strain>
    </source>
</reference>
<evidence type="ECO:0000313" key="2">
    <source>
        <dbReference type="Proteomes" id="UP000254437"/>
    </source>
</evidence>
<dbReference type="Proteomes" id="UP000254437">
    <property type="component" value="Unassembled WGS sequence"/>
</dbReference>
<dbReference type="Pfam" id="PF04445">
    <property type="entry name" value="SAM_MT"/>
    <property type="match status" value="1"/>
</dbReference>
<dbReference type="STRING" id="477.A9309_05705"/>